<organism evidence="2 3">
    <name type="scientific">Lapidilactobacillus dextrinicus DSM 20335</name>
    <dbReference type="NCBI Taxonomy" id="1423738"/>
    <lineage>
        <taxon>Bacteria</taxon>
        <taxon>Bacillati</taxon>
        <taxon>Bacillota</taxon>
        <taxon>Bacilli</taxon>
        <taxon>Lactobacillales</taxon>
        <taxon>Lactobacillaceae</taxon>
        <taxon>Lapidilactobacillus</taxon>
    </lineage>
</organism>
<dbReference type="Pfam" id="PF04230">
    <property type="entry name" value="PS_pyruv_trans"/>
    <property type="match status" value="1"/>
</dbReference>
<accession>A0A0R2BHL0</accession>
<reference evidence="2 3" key="1">
    <citation type="journal article" date="2015" name="Genome Announc.">
        <title>Expanding the biotechnology potential of lactobacilli through comparative genomics of 213 strains and associated genera.</title>
        <authorList>
            <person name="Sun Z."/>
            <person name="Harris H.M."/>
            <person name="McCann A."/>
            <person name="Guo C."/>
            <person name="Argimon S."/>
            <person name="Zhang W."/>
            <person name="Yang X."/>
            <person name="Jeffery I.B."/>
            <person name="Cooney J.C."/>
            <person name="Kagawa T.F."/>
            <person name="Liu W."/>
            <person name="Song Y."/>
            <person name="Salvetti E."/>
            <person name="Wrobel A."/>
            <person name="Rasinkangas P."/>
            <person name="Parkhill J."/>
            <person name="Rea M.C."/>
            <person name="O'Sullivan O."/>
            <person name="Ritari J."/>
            <person name="Douillard F.P."/>
            <person name="Paul Ross R."/>
            <person name="Yang R."/>
            <person name="Briner A.E."/>
            <person name="Felis G.E."/>
            <person name="de Vos W.M."/>
            <person name="Barrangou R."/>
            <person name="Klaenhammer T.R."/>
            <person name="Caufield P.W."/>
            <person name="Cui Y."/>
            <person name="Zhang H."/>
            <person name="O'Toole P.W."/>
        </authorList>
    </citation>
    <scope>NUCLEOTIDE SEQUENCE [LARGE SCALE GENOMIC DNA]</scope>
    <source>
        <strain evidence="2 3">DSM 20335</strain>
    </source>
</reference>
<evidence type="ECO:0000313" key="3">
    <source>
        <dbReference type="Proteomes" id="UP000051813"/>
    </source>
</evidence>
<protein>
    <submittedName>
        <fullName evidence="2">Exopolysaccharide pyruvyl transferase</fullName>
    </submittedName>
</protein>
<dbReference type="InterPro" id="IPR007345">
    <property type="entry name" value="Polysacch_pyruvyl_Trfase"/>
</dbReference>
<dbReference type="OrthoDB" id="9807674at2"/>
<dbReference type="Proteomes" id="UP000051813">
    <property type="component" value="Unassembled WGS sequence"/>
</dbReference>
<feature type="domain" description="Polysaccharide pyruvyl transferase" evidence="1">
    <location>
        <begin position="51"/>
        <end position="290"/>
    </location>
</feature>
<comment type="caution">
    <text evidence="2">The sequence shown here is derived from an EMBL/GenBank/DDBJ whole genome shotgun (WGS) entry which is preliminary data.</text>
</comment>
<dbReference type="AlphaFoldDB" id="A0A0R2BHL0"/>
<dbReference type="RefSeq" id="WP_057757133.1">
    <property type="nucleotide sequence ID" value="NZ_AYYK01000016.1"/>
</dbReference>
<evidence type="ECO:0000259" key="1">
    <source>
        <dbReference type="Pfam" id="PF04230"/>
    </source>
</evidence>
<dbReference type="STRING" id="1423738.FC84_GL000753"/>
<keyword evidence="2" id="KW-0808">Transferase</keyword>
<gene>
    <name evidence="2" type="ORF">FC84_GL000753</name>
</gene>
<evidence type="ECO:0000313" key="2">
    <source>
        <dbReference type="EMBL" id="KRM78496.1"/>
    </source>
</evidence>
<proteinExistence type="predicted"/>
<dbReference type="EMBL" id="AYYK01000016">
    <property type="protein sequence ID" value="KRM78496.1"/>
    <property type="molecule type" value="Genomic_DNA"/>
</dbReference>
<dbReference type="GO" id="GO:0016740">
    <property type="term" value="F:transferase activity"/>
    <property type="evidence" value="ECO:0007669"/>
    <property type="project" value="UniProtKB-KW"/>
</dbReference>
<dbReference type="PATRIC" id="fig|1423738.3.peg.762"/>
<sequence length="348" mass="39936">MRLFPLVPAEKEIQIKQLFLHQFNGIDTTFVKANSSPHRKIVVALAADYGNLGDVAITMAQARFLEEKYPEYDVLLFPVSATFMKMKSLQRIVQPQDLITLVGGGNTGDQYPTIEFARQFIIKHFPQNSIISFPQTVDYQNKNKIVADLNKYQRHQHLLLTVREQRSYDFYQHYYQGQVELLPDIVLTLGERYGHSCRSRSSILLCLRQDKEQGVNLAQEDLTALAEKDQLEFQDTQLTVDHLPLAQGMQEVERLINVFQQKQLIITDRLHGMILACITGTPCIALDNKNKKISGVYQAWLKSVRNIQVFETTPTSSELMVKVNELYGQTYEPPKFKTYFEKLVASVS</sequence>
<name>A0A0R2BHL0_9LACO</name>
<keyword evidence="3" id="KW-1185">Reference proteome</keyword>